<dbReference type="EMBL" id="CP133592">
    <property type="protein sequence ID" value="WMW24346.1"/>
    <property type="molecule type" value="Genomic_DNA"/>
</dbReference>
<dbReference type="AlphaFoldDB" id="A0AA51UL72"/>
<dbReference type="KEGG" id="mseb:RE474_09615"/>
<sequence>MAYLTIITGSYDFYDPYGYFASAWNDPNIYKYEIDGIIIKKRRMDRVIITKEGQVFKLPPVVAPVARNHYIVNQTMGSGKTILGVEHLARVHATGGRTGGNVSLKWFPCNAHKSPSEWVPNVNSLKDMENARAVTILFDDIKGTISDWATSEARITGAIVNASRKQEVNIIFTTQRVVNFVPPDIREVATNYEIPYITIRDQRQESPDKMGYPVEMEILNVSANQIFLGFGAYNGLFADGCKIRPTPRLLSAFSTLEIAGNLSNPKEDIPGINENMGGQNEPYVGYNNEIHVFKELESYSGTLSHLSAKNPRTHKADIQYIEKGKVYLIDVVAINRYQKGNRYYYKLLTDNKDFQADYDAAVKDQVIRLLAFTFKKHVKFINYKDLVGKSGRVDYGKELKTKSKSAYALFSPALPA</sequence>
<dbReference type="GeneID" id="84232974"/>
<accession>A0AA51UL72</accession>
<protein>
    <submittedName>
        <fullName evidence="1">Uncharacterized protein</fullName>
    </submittedName>
</protein>
<keyword evidence="2" id="KW-1185">Reference proteome</keyword>
<dbReference type="Proteomes" id="UP001182908">
    <property type="component" value="Chromosome"/>
</dbReference>
<dbReference type="RefSeq" id="WP_309310159.1">
    <property type="nucleotide sequence ID" value="NZ_CP133592.1"/>
</dbReference>
<name>A0AA51UL72_9EURY</name>
<gene>
    <name evidence="1" type="ORF">RE474_09615</name>
</gene>
<proteinExistence type="predicted"/>
<organism evidence="1 2">
    <name type="scientific">Methanolobus sediminis</name>
    <dbReference type="NCBI Taxonomy" id="3072978"/>
    <lineage>
        <taxon>Archaea</taxon>
        <taxon>Methanobacteriati</taxon>
        <taxon>Methanobacteriota</taxon>
        <taxon>Stenosarchaea group</taxon>
        <taxon>Methanomicrobia</taxon>
        <taxon>Methanosarcinales</taxon>
        <taxon>Methanosarcinaceae</taxon>
        <taxon>Methanolobus</taxon>
    </lineage>
</organism>
<reference evidence="1 2" key="1">
    <citation type="submission" date="2023-08" db="EMBL/GenBank/DDBJ databases">
        <title>Methanolobus mangrovi sp. nov. and Methanolobus sediminis sp. nov, two novel methylotrophic methanogens isolated from mangrove sediments in China.</title>
        <authorList>
            <person name="Zhou J."/>
        </authorList>
    </citation>
    <scope>NUCLEOTIDE SEQUENCE [LARGE SCALE GENOMIC DNA]</scope>
    <source>
        <strain evidence="1 2">FTZ6</strain>
    </source>
</reference>
<evidence type="ECO:0000313" key="2">
    <source>
        <dbReference type="Proteomes" id="UP001182908"/>
    </source>
</evidence>
<evidence type="ECO:0000313" key="1">
    <source>
        <dbReference type="EMBL" id="WMW24346.1"/>
    </source>
</evidence>